<proteinExistence type="predicted"/>
<protein>
    <submittedName>
        <fullName evidence="3">FMN-binding protein</fullName>
    </submittedName>
</protein>
<sequence>MTAKMTRNILLMLVATVLMGIMLNLYIHNTGTVPAADNAAPLTDGSYTSAAQGCMGEVTVTVTVTGGKVTAVQVDASAETPELGGKAAETLAAQLTQTGSTAGADAITGATLTSEAIFTAMDACLAQAQ</sequence>
<evidence type="ECO:0000313" key="4">
    <source>
        <dbReference type="Proteomes" id="UP000251281"/>
    </source>
</evidence>
<accession>A0A329U085</accession>
<dbReference type="EMBL" id="PRLD01000016">
    <property type="protein sequence ID" value="RAW55351.1"/>
    <property type="molecule type" value="Genomic_DNA"/>
</dbReference>
<keyword evidence="1" id="KW-0812">Transmembrane</keyword>
<dbReference type="InterPro" id="IPR007329">
    <property type="entry name" value="FMN-bd"/>
</dbReference>
<dbReference type="GO" id="GO:0016020">
    <property type="term" value="C:membrane"/>
    <property type="evidence" value="ECO:0007669"/>
    <property type="project" value="InterPro"/>
</dbReference>
<feature type="domain" description="FMN-binding" evidence="2">
    <location>
        <begin position="53"/>
        <end position="128"/>
    </location>
</feature>
<name>A0A329U085_9FIRM</name>
<dbReference type="GO" id="GO:0010181">
    <property type="term" value="F:FMN binding"/>
    <property type="evidence" value="ECO:0007669"/>
    <property type="project" value="InterPro"/>
</dbReference>
<dbReference type="SMART" id="SM00900">
    <property type="entry name" value="FMN_bind"/>
    <property type="match status" value="1"/>
</dbReference>
<dbReference type="RefSeq" id="WP_112091740.1">
    <property type="nucleotide sequence ID" value="NZ_PRLD01000016.1"/>
</dbReference>
<evidence type="ECO:0000256" key="1">
    <source>
        <dbReference type="SAM" id="Phobius"/>
    </source>
</evidence>
<evidence type="ECO:0000259" key="2">
    <source>
        <dbReference type="SMART" id="SM00900"/>
    </source>
</evidence>
<reference evidence="3 4" key="1">
    <citation type="submission" date="2018-02" db="EMBL/GenBank/DDBJ databases">
        <title>Complete genome sequencing of Faecalibacterium prausnitzii strains isolated from the human gut.</title>
        <authorList>
            <person name="Fitzgerald B.C."/>
            <person name="Shkoporov A.N."/>
            <person name="Ross P.R."/>
            <person name="Hill C."/>
        </authorList>
    </citation>
    <scope>NUCLEOTIDE SEQUENCE [LARGE SCALE GENOMIC DNA]</scope>
    <source>
        <strain evidence="3 4">APC923/51-1</strain>
    </source>
</reference>
<gene>
    <name evidence="3" type="ORF">C4N24_12875</name>
</gene>
<feature type="transmembrane region" description="Helical" evidence="1">
    <location>
        <begin position="9"/>
        <end position="27"/>
    </location>
</feature>
<organism evidence="3 4">
    <name type="scientific">Faecalibacterium prausnitzii</name>
    <dbReference type="NCBI Taxonomy" id="853"/>
    <lineage>
        <taxon>Bacteria</taxon>
        <taxon>Bacillati</taxon>
        <taxon>Bacillota</taxon>
        <taxon>Clostridia</taxon>
        <taxon>Eubacteriales</taxon>
        <taxon>Oscillospiraceae</taxon>
        <taxon>Faecalibacterium</taxon>
    </lineage>
</organism>
<comment type="caution">
    <text evidence="3">The sequence shown here is derived from an EMBL/GenBank/DDBJ whole genome shotgun (WGS) entry which is preliminary data.</text>
</comment>
<keyword evidence="1" id="KW-0472">Membrane</keyword>
<dbReference type="AlphaFoldDB" id="A0A329U085"/>
<keyword evidence="1" id="KW-1133">Transmembrane helix</keyword>
<dbReference type="Pfam" id="PF04205">
    <property type="entry name" value="FMN_bind"/>
    <property type="match status" value="1"/>
</dbReference>
<evidence type="ECO:0000313" key="3">
    <source>
        <dbReference type="EMBL" id="RAW55351.1"/>
    </source>
</evidence>
<dbReference type="Proteomes" id="UP000251281">
    <property type="component" value="Unassembled WGS sequence"/>
</dbReference>
<dbReference type="Gene3D" id="3.90.1010.20">
    <property type="match status" value="1"/>
</dbReference>